<accession>A0A9D6AEX6</accession>
<dbReference type="SMART" id="SM00530">
    <property type="entry name" value="HTH_XRE"/>
    <property type="match status" value="1"/>
</dbReference>
<evidence type="ECO:0000256" key="1">
    <source>
        <dbReference type="ARBA" id="ARBA00023015"/>
    </source>
</evidence>
<gene>
    <name evidence="5" type="ORF">HXK24_01255</name>
</gene>
<dbReference type="Proteomes" id="UP000787322">
    <property type="component" value="Unassembled WGS sequence"/>
</dbReference>
<evidence type="ECO:0000259" key="4">
    <source>
        <dbReference type="PROSITE" id="PS50943"/>
    </source>
</evidence>
<evidence type="ECO:0000313" key="5">
    <source>
        <dbReference type="EMBL" id="MBF4802443.1"/>
    </source>
</evidence>
<keyword evidence="3" id="KW-0804">Transcription</keyword>
<keyword evidence="1" id="KW-0805">Transcription regulation</keyword>
<protein>
    <submittedName>
        <fullName evidence="5">Helix-turn-helix transcriptional regulator</fullName>
    </submittedName>
</protein>
<comment type="caution">
    <text evidence="5">The sequence shown here is derived from an EMBL/GenBank/DDBJ whole genome shotgun (WGS) entry which is preliminary data.</text>
</comment>
<dbReference type="PANTHER" id="PTHR46797">
    <property type="entry name" value="HTH-TYPE TRANSCRIPTIONAL REGULATOR"/>
    <property type="match status" value="1"/>
</dbReference>
<keyword evidence="2" id="KW-0238">DNA-binding</keyword>
<dbReference type="EMBL" id="JABZGU010000013">
    <property type="protein sequence ID" value="MBF4802443.1"/>
    <property type="molecule type" value="Genomic_DNA"/>
</dbReference>
<dbReference type="PANTHER" id="PTHR46797:SF23">
    <property type="entry name" value="HTH-TYPE TRANSCRIPTIONAL REGULATOR SUTR"/>
    <property type="match status" value="1"/>
</dbReference>
<name>A0A9D6AEX6_9ACTN</name>
<dbReference type="AlphaFoldDB" id="A0A9D6AEX6"/>
<dbReference type="SUPFAM" id="SSF47413">
    <property type="entry name" value="lambda repressor-like DNA-binding domains"/>
    <property type="match status" value="1"/>
</dbReference>
<organism evidence="5 6">
    <name type="scientific">Lancefieldella parvula</name>
    <dbReference type="NCBI Taxonomy" id="1382"/>
    <lineage>
        <taxon>Bacteria</taxon>
        <taxon>Bacillati</taxon>
        <taxon>Actinomycetota</taxon>
        <taxon>Coriobacteriia</taxon>
        <taxon>Coriobacteriales</taxon>
        <taxon>Atopobiaceae</taxon>
        <taxon>Lancefieldella</taxon>
    </lineage>
</organism>
<evidence type="ECO:0000256" key="3">
    <source>
        <dbReference type="ARBA" id="ARBA00023163"/>
    </source>
</evidence>
<sequence>MITEDVGQRIKRFRNEQGLSQEKLALKADLDRTYLAGTELGKRNISLRSLEKIINALGISFEDFFRGL</sequence>
<dbReference type="Gene3D" id="1.10.260.40">
    <property type="entry name" value="lambda repressor-like DNA-binding domains"/>
    <property type="match status" value="1"/>
</dbReference>
<feature type="domain" description="HTH cro/C1-type" evidence="4">
    <location>
        <begin position="10"/>
        <end position="64"/>
    </location>
</feature>
<dbReference type="Pfam" id="PF01381">
    <property type="entry name" value="HTH_3"/>
    <property type="match status" value="1"/>
</dbReference>
<dbReference type="PROSITE" id="PS50943">
    <property type="entry name" value="HTH_CROC1"/>
    <property type="match status" value="1"/>
</dbReference>
<reference evidence="5" key="1">
    <citation type="submission" date="2020-04" db="EMBL/GenBank/DDBJ databases">
        <title>Deep metagenomics examines the oral microbiome during advanced dental caries in children, revealing novel taxa and co-occurrences with host molecules.</title>
        <authorList>
            <person name="Baker J.L."/>
            <person name="Morton J.T."/>
            <person name="Dinis M."/>
            <person name="Alvarez R."/>
            <person name="Tran N.C."/>
            <person name="Knight R."/>
            <person name="Edlund A."/>
        </authorList>
    </citation>
    <scope>NUCLEOTIDE SEQUENCE</scope>
    <source>
        <strain evidence="5">JCVI_3_bin.11</strain>
    </source>
</reference>
<evidence type="ECO:0000313" key="6">
    <source>
        <dbReference type="Proteomes" id="UP000787322"/>
    </source>
</evidence>
<evidence type="ECO:0000256" key="2">
    <source>
        <dbReference type="ARBA" id="ARBA00023125"/>
    </source>
</evidence>
<dbReference type="InterPro" id="IPR010982">
    <property type="entry name" value="Lambda_DNA-bd_dom_sf"/>
</dbReference>
<proteinExistence type="predicted"/>
<dbReference type="GO" id="GO:0003677">
    <property type="term" value="F:DNA binding"/>
    <property type="evidence" value="ECO:0007669"/>
    <property type="project" value="UniProtKB-KW"/>
</dbReference>
<dbReference type="GO" id="GO:0005829">
    <property type="term" value="C:cytosol"/>
    <property type="evidence" value="ECO:0007669"/>
    <property type="project" value="TreeGrafter"/>
</dbReference>
<dbReference type="InterPro" id="IPR001387">
    <property type="entry name" value="Cro/C1-type_HTH"/>
</dbReference>
<dbReference type="InterPro" id="IPR050807">
    <property type="entry name" value="TransReg_Diox_bact_type"/>
</dbReference>
<dbReference type="GO" id="GO:0003700">
    <property type="term" value="F:DNA-binding transcription factor activity"/>
    <property type="evidence" value="ECO:0007669"/>
    <property type="project" value="TreeGrafter"/>
</dbReference>
<dbReference type="CDD" id="cd00093">
    <property type="entry name" value="HTH_XRE"/>
    <property type="match status" value="1"/>
</dbReference>